<name>A0ABP8U019_9ACTN</name>
<keyword evidence="4" id="KW-0808">Transferase</keyword>
<dbReference type="Proteomes" id="UP001501442">
    <property type="component" value="Unassembled WGS sequence"/>
</dbReference>
<dbReference type="SUPFAM" id="SSF55874">
    <property type="entry name" value="ATPase domain of HSP90 chaperone/DNA topoisomerase II/histidine kinase"/>
    <property type="match status" value="1"/>
</dbReference>
<feature type="compositionally biased region" description="Basic and acidic residues" evidence="6">
    <location>
        <begin position="727"/>
        <end position="738"/>
    </location>
</feature>
<evidence type="ECO:0000256" key="2">
    <source>
        <dbReference type="ARBA" id="ARBA00012438"/>
    </source>
</evidence>
<reference evidence="10" key="1">
    <citation type="journal article" date="2019" name="Int. J. Syst. Evol. Microbiol.">
        <title>The Global Catalogue of Microorganisms (GCM) 10K type strain sequencing project: providing services to taxonomists for standard genome sequencing and annotation.</title>
        <authorList>
            <consortium name="The Broad Institute Genomics Platform"/>
            <consortium name="The Broad Institute Genome Sequencing Center for Infectious Disease"/>
            <person name="Wu L."/>
            <person name="Ma J."/>
        </authorList>
    </citation>
    <scope>NUCLEOTIDE SEQUENCE [LARGE SCALE GENOMIC DNA]</scope>
    <source>
        <strain evidence="10">JCM 17939</strain>
    </source>
</reference>
<sequence>MATHKRSTRRSLRLRLVTLLLVPLSSLTVIWSFGAYVTTRDALAKYDASTTFDKIAMPGMPLTLALQLERGTSVPYVATARSQGRSSVERSRAGTDAMVETFRRSVLSAAARRTSSPLTTQRLGELLKQLDGLPDIRLRVDAGTADALRAIDDYGALIDSFMHLYSGLVMINDLNVYREGLAIVNVSKAEELLAREDALVTGALAGRTGKLTAPEYAMFVQTANNERYLFDTGMADLSPSLRAPLGQLAASSSFADLRTLEGAVIAGGARASLAPTALSWRAATESVMAALQQAIARTGVALASKAKPIGDRIMLLLYVAGGLGLVAVALSIAVSARFGRSLARELTALQRTALHLANERLPRVIKHLRENKRVDVTAEAPRVYIGTSKEVANVADALSTLQRTAIEAAISEAHLRESIHQVVRNIAWRNQTLLHRQLSMLDAMELRATEPAALKDLFALDHLTTRMRRHAEGLVILSGAPPARGWHNPVPIRDVLRAAIAEVEDYTRVIVEAGPAAALVGEAVADVTHMLAELIENATSFSPPDTYVRVRGELVASGYVVEVEDGGIGMNSQELADSNARVTSSSEFDLADSNRLGLFIVGRIASRRGIRVTLRSSPLGGVQAVALIPSDLITRDRGFAAENGLFNEPVAKSGRLPASSLESRPPVPADISKETATPAPPDSDVTAEHTSADVGQISPPLSIDGRTESTVRKLPRRVRQANMAPQLRKDHAKHEPTGKDLAGTRPPTDIRSRMESFQNGWLQGRDENFEE</sequence>
<dbReference type="EMBL" id="BAABHK010000001">
    <property type="protein sequence ID" value="GAA4620303.1"/>
    <property type="molecule type" value="Genomic_DNA"/>
</dbReference>
<dbReference type="EC" id="2.7.13.3" evidence="2"/>
<keyword evidence="10" id="KW-1185">Reference proteome</keyword>
<dbReference type="Pfam" id="PF02518">
    <property type="entry name" value="HATPase_c"/>
    <property type="match status" value="1"/>
</dbReference>
<evidence type="ECO:0000256" key="4">
    <source>
        <dbReference type="ARBA" id="ARBA00022679"/>
    </source>
</evidence>
<protein>
    <recommendedName>
        <fullName evidence="2">histidine kinase</fullName>
        <ecNumber evidence="2">2.7.13.3</ecNumber>
    </recommendedName>
</protein>
<evidence type="ECO:0000259" key="8">
    <source>
        <dbReference type="PROSITE" id="PS50906"/>
    </source>
</evidence>
<feature type="domain" description="NIT" evidence="8">
    <location>
        <begin position="57"/>
        <end position="309"/>
    </location>
</feature>
<keyword evidence="7" id="KW-1133">Transmembrane helix</keyword>
<comment type="caution">
    <text evidence="9">The sequence shown here is derived from an EMBL/GenBank/DDBJ whole genome shotgun (WGS) entry which is preliminary data.</text>
</comment>
<evidence type="ECO:0000256" key="3">
    <source>
        <dbReference type="ARBA" id="ARBA00022553"/>
    </source>
</evidence>
<evidence type="ECO:0000256" key="6">
    <source>
        <dbReference type="SAM" id="MobiDB-lite"/>
    </source>
</evidence>
<comment type="catalytic activity">
    <reaction evidence="1">
        <text>ATP + protein L-histidine = ADP + protein N-phospho-L-histidine.</text>
        <dbReference type="EC" id="2.7.13.3"/>
    </reaction>
</comment>
<proteinExistence type="predicted"/>
<dbReference type="InterPro" id="IPR013587">
    <property type="entry name" value="Nitrate/nitrite_sensing"/>
</dbReference>
<dbReference type="Gene3D" id="3.30.565.10">
    <property type="entry name" value="Histidine kinase-like ATPase, C-terminal domain"/>
    <property type="match status" value="1"/>
</dbReference>
<feature type="region of interest" description="Disordered" evidence="6">
    <location>
        <begin position="650"/>
        <end position="771"/>
    </location>
</feature>
<keyword evidence="7" id="KW-0812">Transmembrane</keyword>
<organism evidence="9 10">
    <name type="scientific">Actinoallomurus vinaceus</name>
    <dbReference type="NCBI Taxonomy" id="1080074"/>
    <lineage>
        <taxon>Bacteria</taxon>
        <taxon>Bacillati</taxon>
        <taxon>Actinomycetota</taxon>
        <taxon>Actinomycetes</taxon>
        <taxon>Streptosporangiales</taxon>
        <taxon>Thermomonosporaceae</taxon>
        <taxon>Actinoallomurus</taxon>
    </lineage>
</organism>
<evidence type="ECO:0000313" key="9">
    <source>
        <dbReference type="EMBL" id="GAA4620303.1"/>
    </source>
</evidence>
<evidence type="ECO:0000256" key="5">
    <source>
        <dbReference type="ARBA" id="ARBA00022777"/>
    </source>
</evidence>
<dbReference type="InterPro" id="IPR050428">
    <property type="entry name" value="TCS_sensor_his_kinase"/>
</dbReference>
<dbReference type="InterPro" id="IPR010910">
    <property type="entry name" value="Nitrate/nitrite_sensing_bac"/>
</dbReference>
<dbReference type="InterPro" id="IPR003594">
    <property type="entry name" value="HATPase_dom"/>
</dbReference>
<dbReference type="InterPro" id="IPR036890">
    <property type="entry name" value="HATPase_C_sf"/>
</dbReference>
<keyword evidence="5" id="KW-0418">Kinase</keyword>
<dbReference type="PANTHER" id="PTHR45436">
    <property type="entry name" value="SENSOR HISTIDINE KINASE YKOH"/>
    <property type="match status" value="1"/>
</dbReference>
<evidence type="ECO:0000313" key="10">
    <source>
        <dbReference type="Proteomes" id="UP001501442"/>
    </source>
</evidence>
<accession>A0ABP8U019</accession>
<evidence type="ECO:0000256" key="7">
    <source>
        <dbReference type="SAM" id="Phobius"/>
    </source>
</evidence>
<evidence type="ECO:0000256" key="1">
    <source>
        <dbReference type="ARBA" id="ARBA00000085"/>
    </source>
</evidence>
<keyword evidence="7" id="KW-0472">Membrane</keyword>
<gene>
    <name evidence="9" type="ORF">GCM10023196_003760</name>
</gene>
<dbReference type="PROSITE" id="PS50906">
    <property type="entry name" value="NIT"/>
    <property type="match status" value="1"/>
</dbReference>
<feature type="transmembrane region" description="Helical" evidence="7">
    <location>
        <begin position="313"/>
        <end position="334"/>
    </location>
</feature>
<dbReference type="Pfam" id="PF08376">
    <property type="entry name" value="NIT"/>
    <property type="match status" value="1"/>
</dbReference>
<keyword evidence="3" id="KW-0597">Phosphoprotein</keyword>
<dbReference type="PANTHER" id="PTHR45436:SF5">
    <property type="entry name" value="SENSOR HISTIDINE KINASE TRCS"/>
    <property type="match status" value="1"/>
</dbReference>